<evidence type="ECO:0000256" key="1">
    <source>
        <dbReference type="SAM" id="Phobius"/>
    </source>
</evidence>
<reference evidence="3 5" key="1">
    <citation type="submission" date="2019-07" db="EMBL/GenBank/DDBJ databases">
        <title>Genomes of sea-ice associated Colwellia species.</title>
        <authorList>
            <person name="Bowman J.P."/>
        </authorList>
    </citation>
    <scope>NUCLEOTIDE SEQUENCE [LARGE SCALE GENOMIC DNA]</scope>
    <source>
        <strain evidence="2 4">ACAM 607</strain>
        <strain evidence="3 5">IC036</strain>
    </source>
</reference>
<dbReference type="RefSeq" id="WP_146801352.1">
    <property type="nucleotide sequence ID" value="NZ_VOLP01000063.1"/>
</dbReference>
<dbReference type="InterPro" id="IPR011990">
    <property type="entry name" value="TPR-like_helical_dom_sf"/>
</dbReference>
<dbReference type="Proteomes" id="UP000321525">
    <property type="component" value="Unassembled WGS sequence"/>
</dbReference>
<comment type="caution">
    <text evidence="3">The sequence shown here is derived from an EMBL/GenBank/DDBJ whole genome shotgun (WGS) entry which is preliminary data.</text>
</comment>
<accession>A0A5C6Q1X4</accession>
<dbReference type="Gene3D" id="1.25.40.10">
    <property type="entry name" value="Tetratricopeptide repeat domain"/>
    <property type="match status" value="1"/>
</dbReference>
<protein>
    <submittedName>
        <fullName evidence="3">Tetratricopeptide repeat protein</fullName>
    </submittedName>
</protein>
<evidence type="ECO:0000313" key="4">
    <source>
        <dbReference type="Proteomes" id="UP000321525"/>
    </source>
</evidence>
<evidence type="ECO:0000313" key="3">
    <source>
        <dbReference type="EMBL" id="TWX62233.1"/>
    </source>
</evidence>
<proteinExistence type="predicted"/>
<keyword evidence="1" id="KW-0472">Membrane</keyword>
<feature type="transmembrane region" description="Helical" evidence="1">
    <location>
        <begin position="6"/>
        <end position="27"/>
    </location>
</feature>
<keyword evidence="1" id="KW-1133">Transmembrane helix</keyword>
<evidence type="ECO:0000313" key="2">
    <source>
        <dbReference type="EMBL" id="TWX53234.1"/>
    </source>
</evidence>
<evidence type="ECO:0000313" key="5">
    <source>
        <dbReference type="Proteomes" id="UP000321917"/>
    </source>
</evidence>
<sequence>MSIDDKINILFYLFGFFLLFFIFTLGINLKKKLFPNLLDSYVNKLTDWDNTGNHERILENVDRYIKMFPGDANLSWAKARALFKLDRLDEAKEIFTEISISEPLWKEDAEKYIVSISEKSTT</sequence>
<keyword evidence="1" id="KW-0812">Transmembrane</keyword>
<keyword evidence="4" id="KW-1185">Reference proteome</keyword>
<dbReference type="Proteomes" id="UP000321917">
    <property type="component" value="Unassembled WGS sequence"/>
</dbReference>
<name>A0A5C6Q1X4_9GAMM</name>
<organism evidence="3 5">
    <name type="scientific">Colwellia hornerae</name>
    <dbReference type="NCBI Taxonomy" id="89402"/>
    <lineage>
        <taxon>Bacteria</taxon>
        <taxon>Pseudomonadati</taxon>
        <taxon>Pseudomonadota</taxon>
        <taxon>Gammaproteobacteria</taxon>
        <taxon>Alteromonadales</taxon>
        <taxon>Colwelliaceae</taxon>
        <taxon>Colwellia</taxon>
    </lineage>
</organism>
<dbReference type="OrthoDB" id="6401819at2"/>
<dbReference type="AlphaFoldDB" id="A0A5C6Q1X4"/>
<gene>
    <name evidence="2" type="ORF">ESZ26_18895</name>
    <name evidence="3" type="ORF">ESZ27_18875</name>
</gene>
<dbReference type="EMBL" id="VOLR01000064">
    <property type="protein sequence ID" value="TWX53234.1"/>
    <property type="molecule type" value="Genomic_DNA"/>
</dbReference>
<dbReference type="SUPFAM" id="SSF48452">
    <property type="entry name" value="TPR-like"/>
    <property type="match status" value="1"/>
</dbReference>
<dbReference type="EMBL" id="VOLQ01000086">
    <property type="protein sequence ID" value="TWX62233.1"/>
    <property type="molecule type" value="Genomic_DNA"/>
</dbReference>